<dbReference type="GO" id="GO:0019441">
    <property type="term" value="P:L-tryptophan catabolic process to kynurenine"/>
    <property type="evidence" value="ECO:0007669"/>
    <property type="project" value="InterPro"/>
</dbReference>
<dbReference type="Gene3D" id="3.50.30.50">
    <property type="entry name" value="Putative cyclase"/>
    <property type="match status" value="1"/>
</dbReference>
<dbReference type="Pfam" id="PF04199">
    <property type="entry name" value="Cyclase"/>
    <property type="match status" value="1"/>
</dbReference>
<dbReference type="AlphaFoldDB" id="A0A381N867"/>
<dbReference type="InterPro" id="IPR037175">
    <property type="entry name" value="KFase_sf"/>
</dbReference>
<protein>
    <recommendedName>
        <fullName evidence="2">Cyclase</fullName>
    </recommendedName>
</protein>
<name>A0A381N867_9ZZZZ</name>
<evidence type="ECO:0008006" key="2">
    <source>
        <dbReference type="Google" id="ProtNLM"/>
    </source>
</evidence>
<dbReference type="EMBL" id="UINC01000141">
    <property type="protein sequence ID" value="SUZ49878.1"/>
    <property type="molecule type" value="Genomic_DNA"/>
</dbReference>
<dbReference type="InterPro" id="IPR007325">
    <property type="entry name" value="KFase/CYL"/>
</dbReference>
<evidence type="ECO:0000313" key="1">
    <source>
        <dbReference type="EMBL" id="SUZ49878.1"/>
    </source>
</evidence>
<accession>A0A381N867</accession>
<proteinExistence type="predicted"/>
<gene>
    <name evidence="1" type="ORF">METZ01_LOCUS2732</name>
</gene>
<sequence length="318" mass="34690">MPTPPLEEEIIDWFDDLSNWGRWGDDDRLGTLNHLTAAKRISAAKLVREGLSISCSWDIRTGQQPGATVESQRYMLSTGLGLDEEGRRGLMGGGRAGGAQEFIGMVFHGLDVTHLDSLAHLFWDGKMYGGAPSSLVSDRQGALKHDVLALRDGVTTRGVLLDIARLRGVEVLDPADHIYPEDLEAAEEAAGVRCEAGDVLLVRTGEGGARLREKKKYNANKPRSGYQAACLPWLAERGISMIGSDVAQDPTPSGYKNVSMPIHMVGIVAMGLWLIDNCQLEDLAEACSEKDRWEFQFMLSPIRFQGVTGSPVNPLAIF</sequence>
<reference evidence="1" key="1">
    <citation type="submission" date="2018-05" db="EMBL/GenBank/DDBJ databases">
        <authorList>
            <person name="Lanie J.A."/>
            <person name="Ng W.-L."/>
            <person name="Kazmierczak K.M."/>
            <person name="Andrzejewski T.M."/>
            <person name="Davidsen T.M."/>
            <person name="Wayne K.J."/>
            <person name="Tettelin H."/>
            <person name="Glass J.I."/>
            <person name="Rusch D."/>
            <person name="Podicherti R."/>
            <person name="Tsui H.-C.T."/>
            <person name="Winkler M.E."/>
        </authorList>
    </citation>
    <scope>NUCLEOTIDE SEQUENCE</scope>
</reference>
<dbReference type="PANTHER" id="PTHR34861">
    <property type="match status" value="1"/>
</dbReference>
<dbReference type="PANTHER" id="PTHR34861:SF10">
    <property type="entry name" value="CYCLASE"/>
    <property type="match status" value="1"/>
</dbReference>
<dbReference type="SUPFAM" id="SSF102198">
    <property type="entry name" value="Putative cyclase"/>
    <property type="match status" value="1"/>
</dbReference>
<organism evidence="1">
    <name type="scientific">marine metagenome</name>
    <dbReference type="NCBI Taxonomy" id="408172"/>
    <lineage>
        <taxon>unclassified sequences</taxon>
        <taxon>metagenomes</taxon>
        <taxon>ecological metagenomes</taxon>
    </lineage>
</organism>
<dbReference type="GO" id="GO:0004061">
    <property type="term" value="F:arylformamidase activity"/>
    <property type="evidence" value="ECO:0007669"/>
    <property type="project" value="InterPro"/>
</dbReference>